<protein>
    <submittedName>
        <fullName evidence="2">LPXTG cell wall anchor domain-containing protein</fullName>
    </submittedName>
</protein>
<dbReference type="AlphaFoldDB" id="A0A414S6C4"/>
<reference evidence="2 3" key="1">
    <citation type="submission" date="2018-08" db="EMBL/GenBank/DDBJ databases">
        <title>A genome reference for cultivated species of the human gut microbiota.</title>
        <authorList>
            <person name="Zou Y."/>
            <person name="Xue W."/>
            <person name="Luo G."/>
        </authorList>
    </citation>
    <scope>NUCLEOTIDE SEQUENCE [LARGE SCALE GENOMIC DNA]</scope>
    <source>
        <strain evidence="2 3">AM22-9LB</strain>
    </source>
</reference>
<gene>
    <name evidence="2" type="ORF">DW272_18290</name>
</gene>
<accession>A0A414S6C4</accession>
<dbReference type="EMBL" id="QRHZ01000030">
    <property type="protein sequence ID" value="RHG12620.1"/>
    <property type="molecule type" value="Genomic_DNA"/>
</dbReference>
<comment type="caution">
    <text evidence="2">The sequence shown here is derived from an EMBL/GenBank/DDBJ whole genome shotgun (WGS) entry which is preliminary data.</text>
</comment>
<evidence type="ECO:0000313" key="3">
    <source>
        <dbReference type="Proteomes" id="UP000284220"/>
    </source>
</evidence>
<keyword evidence="1" id="KW-0812">Transmembrane</keyword>
<dbReference type="NCBIfam" id="TIGR01167">
    <property type="entry name" value="LPXTG_anchor"/>
    <property type="match status" value="1"/>
</dbReference>
<feature type="transmembrane region" description="Helical" evidence="1">
    <location>
        <begin position="12"/>
        <end position="30"/>
    </location>
</feature>
<organism evidence="2 3">
    <name type="scientific">Blautia obeum</name>
    <dbReference type="NCBI Taxonomy" id="40520"/>
    <lineage>
        <taxon>Bacteria</taxon>
        <taxon>Bacillati</taxon>
        <taxon>Bacillota</taxon>
        <taxon>Clostridia</taxon>
        <taxon>Lachnospirales</taxon>
        <taxon>Lachnospiraceae</taxon>
        <taxon>Blautia</taxon>
    </lineage>
</organism>
<keyword evidence="1" id="KW-0472">Membrane</keyword>
<proteinExistence type="predicted"/>
<sequence length="46" mass="5279">MPMTGDNGFWKFGFIGFGTIVILETGLIIFDKKGKKQKHRKHVTKK</sequence>
<name>A0A414S6C4_9FIRM</name>
<evidence type="ECO:0000313" key="2">
    <source>
        <dbReference type="EMBL" id="RHG12620.1"/>
    </source>
</evidence>
<keyword evidence="1" id="KW-1133">Transmembrane helix</keyword>
<evidence type="ECO:0000256" key="1">
    <source>
        <dbReference type="SAM" id="Phobius"/>
    </source>
</evidence>
<dbReference type="Proteomes" id="UP000284220">
    <property type="component" value="Unassembled WGS sequence"/>
</dbReference>